<dbReference type="Proteomes" id="UP000012019">
    <property type="component" value="Unassembled WGS sequence"/>
</dbReference>
<dbReference type="STRING" id="1286106.MPL1_00185"/>
<dbReference type="EMBL" id="APHR01000001">
    <property type="protein sequence ID" value="EMR14367.1"/>
    <property type="molecule type" value="Genomic_DNA"/>
</dbReference>
<comment type="caution">
    <text evidence="1">The sequence shown here is derived from an EMBL/GenBank/DDBJ whole genome shotgun (WGS) entry which is preliminary data.</text>
</comment>
<proteinExistence type="predicted"/>
<sequence>MVLLAVIAYWNGLAEAVHRWGNQEEYSHGYLIPWLLPTFSGKNAM</sequence>
<protein>
    <submittedName>
        <fullName evidence="1">Transmembrane protein EpsH</fullName>
    </submittedName>
</protein>
<reference evidence="1 2" key="1">
    <citation type="journal article" date="2013" name="Genome Announc.">
        <title>Draft Genome Sequence of Methylophaga lonarensis MPLT, a Haloalkaliphilic (Non-Methane-Utilizing) Methylotroph.</title>
        <authorList>
            <person name="Shetty S.A."/>
            <person name="Marathe N.P."/>
            <person name="Munot H."/>
            <person name="Antony C.P."/>
            <person name="Dhotre D.P."/>
            <person name="Murrell J.C."/>
            <person name="Shouche Y.S."/>
        </authorList>
    </citation>
    <scope>NUCLEOTIDE SEQUENCE [LARGE SCALE GENOMIC DNA]</scope>
    <source>
        <strain evidence="1 2">MPL</strain>
    </source>
</reference>
<name>M7P4B9_9GAMM</name>
<evidence type="ECO:0000313" key="2">
    <source>
        <dbReference type="Proteomes" id="UP000012019"/>
    </source>
</evidence>
<gene>
    <name evidence="1" type="ORF">MPL1_00185</name>
</gene>
<organism evidence="1 2">
    <name type="scientific">Methylophaga lonarensis MPL</name>
    <dbReference type="NCBI Taxonomy" id="1286106"/>
    <lineage>
        <taxon>Bacteria</taxon>
        <taxon>Pseudomonadati</taxon>
        <taxon>Pseudomonadota</taxon>
        <taxon>Gammaproteobacteria</taxon>
        <taxon>Thiotrichales</taxon>
        <taxon>Piscirickettsiaceae</taxon>
        <taxon>Methylophaga</taxon>
    </lineage>
</organism>
<accession>M7P4B9</accession>
<keyword evidence="2" id="KW-1185">Reference proteome</keyword>
<keyword evidence="1" id="KW-0812">Transmembrane</keyword>
<keyword evidence="1" id="KW-0472">Membrane</keyword>
<dbReference type="AlphaFoldDB" id="M7P4B9"/>
<evidence type="ECO:0000313" key="1">
    <source>
        <dbReference type="EMBL" id="EMR14367.1"/>
    </source>
</evidence>